<dbReference type="GO" id="GO:0004386">
    <property type="term" value="F:helicase activity"/>
    <property type="evidence" value="ECO:0007669"/>
    <property type="project" value="UniProtKB-KW"/>
</dbReference>
<dbReference type="Proteomes" id="UP000315369">
    <property type="component" value="Unassembled WGS sequence"/>
</dbReference>
<gene>
    <name evidence="2" type="ORF">FJV41_43735</name>
</gene>
<protein>
    <submittedName>
        <fullName evidence="2">ATP-dependent helicase HrpB</fullName>
    </submittedName>
</protein>
<proteinExistence type="predicted"/>
<organism evidence="2 3">
    <name type="scientific">Myxococcus llanfairpwllgwyngyllgogerychwyrndrobwllllantysiliogogogochensis</name>
    <dbReference type="NCBI Taxonomy" id="2590453"/>
    <lineage>
        <taxon>Bacteria</taxon>
        <taxon>Pseudomonadati</taxon>
        <taxon>Myxococcota</taxon>
        <taxon>Myxococcia</taxon>
        <taxon>Myxococcales</taxon>
        <taxon>Cystobacterineae</taxon>
        <taxon>Myxococcaceae</taxon>
        <taxon>Myxococcus</taxon>
    </lineage>
</organism>
<reference evidence="2 3" key="1">
    <citation type="submission" date="2019-06" db="EMBL/GenBank/DDBJ databases">
        <authorList>
            <person name="Livingstone P."/>
            <person name="Whitworth D."/>
        </authorList>
    </citation>
    <scope>NUCLEOTIDE SEQUENCE [LARGE SCALE GENOMIC DNA]</scope>
    <source>
        <strain evidence="2 3">AM401</strain>
    </source>
</reference>
<feature type="region of interest" description="Disordered" evidence="1">
    <location>
        <begin position="1"/>
        <end position="22"/>
    </location>
</feature>
<keyword evidence="2" id="KW-0547">Nucleotide-binding</keyword>
<keyword evidence="2" id="KW-0067">ATP-binding</keyword>
<comment type="caution">
    <text evidence="2">The sequence shown here is derived from an EMBL/GenBank/DDBJ whole genome shotgun (WGS) entry which is preliminary data.</text>
</comment>
<accession>A0A540WLB0</accession>
<evidence type="ECO:0000313" key="3">
    <source>
        <dbReference type="Proteomes" id="UP000315369"/>
    </source>
</evidence>
<dbReference type="OrthoDB" id="5382454at2"/>
<dbReference type="RefSeq" id="WP_141648569.1">
    <property type="nucleotide sequence ID" value="NZ_VIFM01000326.1"/>
</dbReference>
<evidence type="ECO:0000313" key="2">
    <source>
        <dbReference type="EMBL" id="TQF09617.1"/>
    </source>
</evidence>
<sequence length="160" mass="16719">MSVDKVGAVSGAGLASVEPGRERFDKVLEGVRAPAREAKTSVTTEGVARPPVEATRGVARAEGGGTQAPAGCSEARTGTRVDSVQTAREQQAAQALERVGQAQKRLDHILELAESGRDFTPGELLSLQAQVYRASQELDLAGKVVEKATGGVKQVLQTQV</sequence>
<evidence type="ECO:0000256" key="1">
    <source>
        <dbReference type="SAM" id="MobiDB-lite"/>
    </source>
</evidence>
<feature type="region of interest" description="Disordered" evidence="1">
    <location>
        <begin position="35"/>
        <end position="77"/>
    </location>
</feature>
<dbReference type="AlphaFoldDB" id="A0A540WLB0"/>
<keyword evidence="3" id="KW-1185">Reference proteome</keyword>
<dbReference type="EMBL" id="VIFM01000326">
    <property type="protein sequence ID" value="TQF09617.1"/>
    <property type="molecule type" value="Genomic_DNA"/>
</dbReference>
<keyword evidence="2" id="KW-0347">Helicase</keyword>
<name>A0A540WLB0_9BACT</name>
<keyword evidence="2" id="KW-0378">Hydrolase</keyword>